<comment type="cofactor">
    <cofactor evidence="1">
        <name>Mg(2+)</name>
        <dbReference type="ChEBI" id="CHEBI:18420"/>
    </cofactor>
</comment>
<dbReference type="SUPFAM" id="SSF52540">
    <property type="entry name" value="P-loop containing nucleoside triphosphate hydrolases"/>
    <property type="match status" value="1"/>
</dbReference>
<dbReference type="InterPro" id="IPR003591">
    <property type="entry name" value="Leu-rich_rpt_typical-subtyp"/>
</dbReference>
<evidence type="ECO:0000256" key="12">
    <source>
        <dbReference type="ARBA" id="ARBA00048679"/>
    </source>
</evidence>
<evidence type="ECO:0000256" key="9">
    <source>
        <dbReference type="ARBA" id="ARBA00022840"/>
    </source>
</evidence>
<dbReference type="InterPro" id="IPR011009">
    <property type="entry name" value="Kinase-like_dom_sf"/>
</dbReference>
<dbReference type="SMART" id="SM00248">
    <property type="entry name" value="ANK"/>
    <property type="match status" value="11"/>
</dbReference>
<proteinExistence type="predicted"/>
<dbReference type="GO" id="GO:0005524">
    <property type="term" value="F:ATP binding"/>
    <property type="evidence" value="ECO:0007669"/>
    <property type="project" value="UniProtKB-KW"/>
</dbReference>
<feature type="region of interest" description="Disordered" evidence="14">
    <location>
        <begin position="1073"/>
        <end position="1144"/>
    </location>
</feature>
<reference evidence="18" key="1">
    <citation type="submission" date="2013-09" db="EMBL/GenBank/DDBJ databases">
        <title>The Genome Sequence of Anopheles culicifacies species A.</title>
        <authorList>
            <consortium name="The Broad Institute Genomics Platform"/>
            <person name="Neafsey D.E."/>
            <person name="Besansky N."/>
            <person name="Howell P."/>
            <person name="Walton C."/>
            <person name="Young S.K."/>
            <person name="Zeng Q."/>
            <person name="Gargeya S."/>
            <person name="Fitzgerald M."/>
            <person name="Haas B."/>
            <person name="Abouelleil A."/>
            <person name="Allen A.W."/>
            <person name="Alvarado L."/>
            <person name="Arachchi H.M."/>
            <person name="Berlin A.M."/>
            <person name="Chapman S.B."/>
            <person name="Gainer-Dewar J."/>
            <person name="Goldberg J."/>
            <person name="Griggs A."/>
            <person name="Gujja S."/>
            <person name="Hansen M."/>
            <person name="Howarth C."/>
            <person name="Imamovic A."/>
            <person name="Ireland A."/>
            <person name="Larimer J."/>
            <person name="McCowan C."/>
            <person name="Murphy C."/>
            <person name="Pearson M."/>
            <person name="Poon T.W."/>
            <person name="Priest M."/>
            <person name="Roberts A."/>
            <person name="Saif S."/>
            <person name="Shea T."/>
            <person name="Sisk P."/>
            <person name="Sykes S."/>
            <person name="Wortman J."/>
            <person name="Nusbaum C."/>
            <person name="Birren B."/>
        </authorList>
    </citation>
    <scope>NUCLEOTIDE SEQUENCE [LARGE SCALE GENOMIC DNA]</scope>
    <source>
        <strain evidence="18">A-37</strain>
    </source>
</reference>
<dbReference type="Pfam" id="PF23748">
    <property type="entry name" value="Beta-prop_LRRK2"/>
    <property type="match status" value="1"/>
</dbReference>
<dbReference type="InterPro" id="IPR036322">
    <property type="entry name" value="WD40_repeat_dom_sf"/>
</dbReference>
<dbReference type="InterPro" id="IPR025875">
    <property type="entry name" value="Leu-rich_rpt_4"/>
</dbReference>
<keyword evidence="7" id="KW-0547">Nucleotide-binding</keyword>
<reference evidence="17" key="2">
    <citation type="submission" date="2020-05" db="UniProtKB">
        <authorList>
            <consortium name="EnsemblMetazoa"/>
        </authorList>
    </citation>
    <scope>IDENTIFICATION</scope>
    <source>
        <strain evidence="17">A-37</strain>
    </source>
</reference>
<dbReference type="PROSITE" id="PS50011">
    <property type="entry name" value="PROTEIN_KINASE_DOM"/>
    <property type="match status" value="1"/>
</dbReference>
<feature type="compositionally biased region" description="Low complexity" evidence="14">
    <location>
        <begin position="1100"/>
        <end position="1144"/>
    </location>
</feature>
<evidence type="ECO:0000256" key="11">
    <source>
        <dbReference type="ARBA" id="ARBA00047899"/>
    </source>
</evidence>
<dbReference type="SMART" id="SM00364">
    <property type="entry name" value="LRR_BAC"/>
    <property type="match status" value="8"/>
</dbReference>
<dbReference type="Gene3D" id="3.80.10.10">
    <property type="entry name" value="Ribonuclease Inhibitor"/>
    <property type="match status" value="3"/>
</dbReference>
<dbReference type="PROSITE" id="PS50297">
    <property type="entry name" value="ANK_REP_REGION"/>
    <property type="match status" value="4"/>
</dbReference>
<comment type="catalytic activity">
    <reaction evidence="11">
        <text>L-threonyl-[protein] + ATP = O-phospho-L-threonyl-[protein] + ADP + H(+)</text>
        <dbReference type="Rhea" id="RHEA:46608"/>
        <dbReference type="Rhea" id="RHEA-COMP:11060"/>
        <dbReference type="Rhea" id="RHEA-COMP:11605"/>
        <dbReference type="ChEBI" id="CHEBI:15378"/>
        <dbReference type="ChEBI" id="CHEBI:30013"/>
        <dbReference type="ChEBI" id="CHEBI:30616"/>
        <dbReference type="ChEBI" id="CHEBI:61977"/>
        <dbReference type="ChEBI" id="CHEBI:456216"/>
        <dbReference type="EC" id="2.7.11.1"/>
    </reaction>
</comment>
<dbReference type="InterPro" id="IPR056602">
    <property type="entry name" value="Beta-prop_LRRK2"/>
</dbReference>
<dbReference type="InterPro" id="IPR000719">
    <property type="entry name" value="Prot_kinase_dom"/>
</dbReference>
<evidence type="ECO:0000256" key="6">
    <source>
        <dbReference type="ARBA" id="ARBA00022737"/>
    </source>
</evidence>
<dbReference type="VEuPathDB" id="VectorBase:ACUA005360"/>
<dbReference type="Pfam" id="PF12796">
    <property type="entry name" value="Ank_2"/>
    <property type="match status" value="2"/>
</dbReference>
<keyword evidence="6" id="KW-0677">Repeat</keyword>
<evidence type="ECO:0000256" key="5">
    <source>
        <dbReference type="ARBA" id="ARBA00022679"/>
    </source>
</evidence>
<dbReference type="STRING" id="139723.A0A182LYZ5"/>
<feature type="region of interest" description="Disordered" evidence="14">
    <location>
        <begin position="496"/>
        <end position="527"/>
    </location>
</feature>
<feature type="compositionally biased region" description="Gly residues" evidence="14">
    <location>
        <begin position="2017"/>
        <end position="2034"/>
    </location>
</feature>
<evidence type="ECO:0000256" key="3">
    <source>
        <dbReference type="ARBA" id="ARBA00022527"/>
    </source>
</evidence>
<dbReference type="EnsemblMetazoa" id="ACUA005360-RA">
    <property type="protein sequence ID" value="ACUA005360-PA"/>
    <property type="gene ID" value="ACUA005360"/>
</dbReference>
<keyword evidence="8" id="KW-0418">Kinase</keyword>
<feature type="region of interest" description="Disordered" evidence="14">
    <location>
        <begin position="802"/>
        <end position="821"/>
    </location>
</feature>
<keyword evidence="18" id="KW-1185">Reference proteome</keyword>
<evidence type="ECO:0000256" key="13">
    <source>
        <dbReference type="PROSITE-ProRule" id="PRU00023"/>
    </source>
</evidence>
<evidence type="ECO:0000259" key="16">
    <source>
        <dbReference type="PROSITE" id="PS51424"/>
    </source>
</evidence>
<feature type="compositionally biased region" description="Low complexity" evidence="14">
    <location>
        <begin position="2574"/>
        <end position="2587"/>
    </location>
</feature>
<dbReference type="Pfam" id="PF13855">
    <property type="entry name" value="LRR_8"/>
    <property type="match status" value="1"/>
</dbReference>
<evidence type="ECO:0000313" key="17">
    <source>
        <dbReference type="EnsemblMetazoa" id="ACUA005360-PA"/>
    </source>
</evidence>
<feature type="repeat" description="ANK" evidence="13">
    <location>
        <begin position="152"/>
        <end position="184"/>
    </location>
</feature>
<dbReference type="PROSITE" id="PS50088">
    <property type="entry name" value="ANK_REPEAT"/>
    <property type="match status" value="4"/>
</dbReference>
<dbReference type="FunFam" id="1.10.510.10:FF:000749">
    <property type="entry name" value="Leucine-rich repeat kinase, isoform C"/>
    <property type="match status" value="1"/>
</dbReference>
<dbReference type="GO" id="GO:0009966">
    <property type="term" value="P:regulation of signal transduction"/>
    <property type="evidence" value="ECO:0007669"/>
    <property type="project" value="UniProtKB-ARBA"/>
</dbReference>
<dbReference type="InterPro" id="IPR020859">
    <property type="entry name" value="ROC"/>
</dbReference>
<dbReference type="InterPro" id="IPR001611">
    <property type="entry name" value="Leu-rich_rpt"/>
</dbReference>
<dbReference type="PANTHER" id="PTHR24198">
    <property type="entry name" value="ANKYRIN REPEAT AND PROTEIN KINASE DOMAIN-CONTAINING PROTEIN"/>
    <property type="match status" value="1"/>
</dbReference>
<feature type="region of interest" description="Disordered" evidence="14">
    <location>
        <begin position="2574"/>
        <end position="2598"/>
    </location>
</feature>
<keyword evidence="9" id="KW-0067">ATP-binding</keyword>
<dbReference type="InterPro" id="IPR032171">
    <property type="entry name" value="COR-A"/>
</dbReference>
<keyword evidence="3" id="KW-0723">Serine/threonine-protein kinase</keyword>
<dbReference type="InterPro" id="IPR032675">
    <property type="entry name" value="LRR_dom_sf"/>
</dbReference>
<dbReference type="Gene3D" id="3.40.50.300">
    <property type="entry name" value="P-loop containing nucleotide triphosphate hydrolases"/>
    <property type="match status" value="1"/>
</dbReference>
<dbReference type="EC" id="2.7.11.1" evidence="2"/>
<dbReference type="Pfam" id="PF12799">
    <property type="entry name" value="LRR_4"/>
    <property type="match status" value="1"/>
</dbReference>
<dbReference type="InterPro" id="IPR027417">
    <property type="entry name" value="P-loop_NTPase"/>
</dbReference>
<feature type="compositionally biased region" description="Polar residues" evidence="14">
    <location>
        <begin position="496"/>
        <end position="506"/>
    </location>
</feature>
<dbReference type="Pfam" id="PF08477">
    <property type="entry name" value="Roc"/>
    <property type="match status" value="1"/>
</dbReference>
<dbReference type="Gene3D" id="1.10.510.10">
    <property type="entry name" value="Transferase(Phosphotransferase) domain 1"/>
    <property type="match status" value="1"/>
</dbReference>
<dbReference type="GO" id="GO:0004674">
    <property type="term" value="F:protein serine/threonine kinase activity"/>
    <property type="evidence" value="ECO:0007669"/>
    <property type="project" value="UniProtKB-KW"/>
</dbReference>
<feature type="compositionally biased region" description="Gly residues" evidence="14">
    <location>
        <begin position="1079"/>
        <end position="1099"/>
    </location>
</feature>
<dbReference type="PRINTS" id="PR00449">
    <property type="entry name" value="RASTRNSFRMNG"/>
</dbReference>
<dbReference type="PROSITE" id="PS00108">
    <property type="entry name" value="PROTEIN_KINASE_ST"/>
    <property type="match status" value="1"/>
</dbReference>
<dbReference type="SUPFAM" id="SSF50978">
    <property type="entry name" value="WD40 repeat-like"/>
    <property type="match status" value="1"/>
</dbReference>
<evidence type="ECO:0000256" key="7">
    <source>
        <dbReference type="ARBA" id="ARBA00022741"/>
    </source>
</evidence>
<dbReference type="Proteomes" id="UP000075883">
    <property type="component" value="Unassembled WGS sequence"/>
</dbReference>
<feature type="region of interest" description="Disordered" evidence="14">
    <location>
        <begin position="2061"/>
        <end position="2083"/>
    </location>
</feature>
<dbReference type="FunFam" id="3.80.10.10:FF:000484">
    <property type="entry name" value="Leucine-rich repeat kinase, isoform C"/>
    <property type="match status" value="1"/>
</dbReference>
<dbReference type="SUPFAM" id="SSF52058">
    <property type="entry name" value="L domain-like"/>
    <property type="match status" value="1"/>
</dbReference>
<evidence type="ECO:0000256" key="10">
    <source>
        <dbReference type="ARBA" id="ARBA00023043"/>
    </source>
</evidence>
<dbReference type="Pfam" id="PF00023">
    <property type="entry name" value="Ank"/>
    <property type="match status" value="1"/>
</dbReference>
<dbReference type="SMART" id="SM00369">
    <property type="entry name" value="LRR_TYP"/>
    <property type="match status" value="8"/>
</dbReference>
<keyword evidence="4" id="KW-0433">Leucine-rich repeat</keyword>
<dbReference type="PANTHER" id="PTHR24198:SF169">
    <property type="entry name" value="NON-SPECIFIC SERINE_THREONINE PROTEIN KINASE"/>
    <property type="match status" value="1"/>
</dbReference>
<dbReference type="SMART" id="SM00220">
    <property type="entry name" value="S_TKc"/>
    <property type="match status" value="1"/>
</dbReference>
<evidence type="ECO:0000256" key="4">
    <source>
        <dbReference type="ARBA" id="ARBA00022614"/>
    </source>
</evidence>
<dbReference type="InterPro" id="IPR036770">
    <property type="entry name" value="Ankyrin_rpt-contain_sf"/>
</dbReference>
<dbReference type="PROSITE" id="PS51424">
    <property type="entry name" value="ROC"/>
    <property type="match status" value="1"/>
</dbReference>
<dbReference type="SUPFAM" id="SSF48403">
    <property type="entry name" value="Ankyrin repeat"/>
    <property type="match status" value="2"/>
</dbReference>
<evidence type="ECO:0000256" key="1">
    <source>
        <dbReference type="ARBA" id="ARBA00001946"/>
    </source>
</evidence>
<feature type="repeat" description="ANK" evidence="13">
    <location>
        <begin position="338"/>
        <end position="364"/>
    </location>
</feature>
<organism evidence="17 18">
    <name type="scientific">Anopheles culicifacies</name>
    <dbReference type="NCBI Taxonomy" id="139723"/>
    <lineage>
        <taxon>Eukaryota</taxon>
        <taxon>Metazoa</taxon>
        <taxon>Ecdysozoa</taxon>
        <taxon>Arthropoda</taxon>
        <taxon>Hexapoda</taxon>
        <taxon>Insecta</taxon>
        <taxon>Pterygota</taxon>
        <taxon>Neoptera</taxon>
        <taxon>Endopterygota</taxon>
        <taxon>Diptera</taxon>
        <taxon>Nematocera</taxon>
        <taxon>Culicoidea</taxon>
        <taxon>Culicidae</taxon>
        <taxon>Anophelinae</taxon>
        <taxon>Anopheles</taxon>
        <taxon>culicifacies species complex</taxon>
    </lineage>
</organism>
<dbReference type="Pfam" id="PF00069">
    <property type="entry name" value="Pkinase"/>
    <property type="match status" value="1"/>
</dbReference>
<evidence type="ECO:0000256" key="2">
    <source>
        <dbReference type="ARBA" id="ARBA00012513"/>
    </source>
</evidence>
<feature type="repeat" description="ANK" evidence="13">
    <location>
        <begin position="572"/>
        <end position="604"/>
    </location>
</feature>
<dbReference type="Gene3D" id="1.25.40.20">
    <property type="entry name" value="Ankyrin repeat-containing domain"/>
    <property type="match status" value="3"/>
</dbReference>
<feature type="region of interest" description="Disordered" evidence="14">
    <location>
        <begin position="2003"/>
        <end position="2034"/>
    </location>
</feature>
<dbReference type="GO" id="GO:0005525">
    <property type="term" value="F:GTP binding"/>
    <property type="evidence" value="ECO:0007669"/>
    <property type="project" value="UniProtKB-KW"/>
</dbReference>
<dbReference type="SUPFAM" id="SSF56112">
    <property type="entry name" value="Protein kinase-like (PK-like)"/>
    <property type="match status" value="1"/>
</dbReference>
<dbReference type="Pfam" id="PF16095">
    <property type="entry name" value="COR-A"/>
    <property type="match status" value="1"/>
</dbReference>
<dbReference type="PROSITE" id="PS51450">
    <property type="entry name" value="LRR"/>
    <property type="match status" value="3"/>
</dbReference>
<dbReference type="InterPro" id="IPR008271">
    <property type="entry name" value="Ser/Thr_kinase_AS"/>
</dbReference>
<feature type="repeat" description="ANK" evidence="13">
    <location>
        <begin position="188"/>
        <end position="220"/>
    </location>
</feature>
<evidence type="ECO:0000256" key="8">
    <source>
        <dbReference type="ARBA" id="ARBA00022777"/>
    </source>
</evidence>
<feature type="domain" description="Protein kinase" evidence="15">
    <location>
        <begin position="2150"/>
        <end position="2480"/>
    </location>
</feature>
<evidence type="ECO:0000259" key="15">
    <source>
        <dbReference type="PROSITE" id="PS50011"/>
    </source>
</evidence>
<dbReference type="InterPro" id="IPR002110">
    <property type="entry name" value="Ankyrin_rpt"/>
</dbReference>
<dbReference type="Gene3D" id="3.30.70.1390">
    <property type="entry name" value="ROC domain from the Parkinson's disease-associated leucine-rich repeat kinase 2"/>
    <property type="match status" value="1"/>
</dbReference>
<dbReference type="FunFam" id="3.40.50.300:FF:001518">
    <property type="entry name" value="Leucine-rich repeat kinase, isoform C"/>
    <property type="match status" value="1"/>
</dbReference>
<dbReference type="EMBL" id="AXCM01003602">
    <property type="status" value="NOT_ANNOTATED_CDS"/>
    <property type="molecule type" value="Genomic_DNA"/>
</dbReference>
<name>A0A182LYZ5_9DIPT</name>
<evidence type="ECO:0000256" key="14">
    <source>
        <dbReference type="SAM" id="MobiDB-lite"/>
    </source>
</evidence>
<dbReference type="GO" id="GO:0005737">
    <property type="term" value="C:cytoplasm"/>
    <property type="evidence" value="ECO:0007669"/>
    <property type="project" value="UniProtKB-ARBA"/>
</dbReference>
<sequence length="2952" mass="321312">MADHTPSPESEEFPGRLLHQANQKHAMYAVCKAKALEETKRKPSLPYDLFMLARLKLLLRSFASNSRPHRGCRNGLEHSRTATLSGVGCVRSPSAHIVGMGLFERKIRELRVLNKLHNRKLRILKAALWDNVELLEDLLQEEVHLIDCLDSWGRAPIHAAAITADSRCLPMLINAGANINATAGCRCDNKTALHFSAEHGHVSNIKVLLDAGASFIAKDRNGLTALDLAERSGHEACVQLLKDAADCKLRRVCDSPNMSWKFGEIPKPGAEQAFDACDYFVDEVIEPWKIPDTREQIRSQKHRALREAVTASDEAAVQLLLENVGTDREIIVNMAPGGANTLLFIAAQTGSERIVELLLEAGADGRAHAVTKYSPLYTAVHNGHTKVASMLLDRFPELVQQVTVERWLPFHAACINGHCAVVELLIKHPYVDELLGTYRSPNGELEWRLAFDPNAQDVAGQTALYVGCLLGNPQLVDTLLKWRVKCVRHVLPTATNSSGGAATVTSPRLDGTDVSASNGNPLSPTSRKISFGIQSIMSRLSLSGRSDPNDEGDGVDGETRCPLDLDVLCGAARETALLAAVRGGFLDVVTILLDNGADPNVIARAVEDQNDPKSSDEIYGFSNVPLAEATRQKSLPMVELLLKHGARDDQSVALGIAVQNGDEPIICRLLSIKAHPDPDYKINKRAFTGQEPSVAEYSASPLAFVKMGGNFTYSSLFPSTATMINWHSNNCRLGLIRMGWLSEAVLQCNRKLRAHPKCHQLALAALTRIDISHNTLTTLPAEIFTLGSLRYLNAAQNKIERLPLPEEDGERSAGGKRRGSAKPAEYQCPVLEELYLQDNRLECVPAVLFRMPNLSILDVSNNKLQELPFEMWKAPKLKELNVAFNFLKDLPSLPVAELGTDGGRVELPSPVTIGVEGGGCSGSTASAALFHLYTGTSASFDDGTEALARNRHVTNLELVRHHIWARSLEVTEQELRLADSRNDSALSQLSSLNLANNLFTSIPLALPCLAVNLTRLNMSYNSLRSMGHVTSYPASLKQLDLGHNEISCWPSLPRIAASDPHLMCYNPQEAKKHLTDSSGAGGGGTGGGGGIAGKSGSRGGVVSSTGAGSNSGLPGGDTTPSSSTSASTTSYGGTEMTTVVKSSTSSNSITSLRTAVLKSVCCHRRHLRLESLRTLVLADNSLTRIQLSTDDVTTLGESDDAEWSLIGMAKSRLIFPNLSMLDISNNCLKEIPPSIHELTNLSVLNLSGNMDITELPPHMGLLSRLWNLNTRGCSLQDPLRSMIESKKYKTMDIVGYLKSVYEDARPYARMKLMVVGVQGIGKTSLLEQLRSEGSSRGKKPVDHWAKRMGHRNINQKTSRGINMSTVGVDIGDWVCEKKVRGQSHHGPVVFRTWDFGGQREYYATHQYFLSKRSLYLVLWRIIDGRRGLAEVLQWLGNIQARAPNSPVIIVGTHYDAVGETLPAKKAEELQQIIRDRFIAVSDAEKIGLPRVLDSIEVSCRTGHNIKLLAGLIYDTAFSLRPPGCKEPLLYQRVPASYLALEDVVANIAASLRQHGADPVLDADRYRQTVTHEMQLRGLKGFRDWSELNQATMFLHDNGVLLHYDDATLRDLYFLDPQWLCDMLAHVVTVREINPFARTGVMKMDDLQHVFKSSCLGSNNNRGYIVSLLNKFEVALSWDARTLLIPSLLPTEEDSSSDRMVTVKIATRSKGWVNRARRNPLASTGFALPSYDHPLQTLGGSASLDHSPVPTPTPMDTSTGTVCDVQMVPHPDRSIARLLLMSYFPSGFWSRLITRVLADDQVVEAVRGLYPLPKELLDQCVGLEEAPGLSAHWAVWQTGLSLHFGTSTVVFKMREISITCPTSPYRNPMNRFKLKQDGIWCDIDLTASSILEIHFPCNALRVQVEHSAEDGRKSLACEIEPNIQCLTQLLALTVDHIDLLLEDWYPTLGTRFVHTSEGRFLVTRLVPCPRCLRECEERHAPNLPSQVKPCSALNQRTSYAANGVHRHRLSIGERRTDGGGGGGGGGSGSGAGGIEVSGGLNELPGILHDTMAAAAAGRKSQDSLGWSDCDSGVGQETADSSSETSIEGYTLAMAGDGSPSYSWMVEECILAAYDRKSVACPIHGEIELGRITPDVNFMDLPDHYLIRSSDINRGPLLGRGAFGFVFKATCKTTNHTSTSGSTTGALAGRLSSLLGNGSGNTSTSGPTINVAMKMLQPVAPGPRARQSAIIAYKAALGKWERDPLQHACKAYCTARQELAVLLTLRHPHIVPLIGVCTQPLALVLDLAPKGALDAVLRHFRRSGARIGPYCFQALVLQAAKAMEYLHRRRVIYRDLKAENILVWEFPEPHAHDHPSNAVHIKVADYGISRITLPSGSKGFGGTEGFMAPEIMRHNGEEEYTEKVDCFSFGMFLYELISLRQPFEGHEAVKECILEGGRPVLTHRETHFPSYCLDLMVLCWDQQPKLRPSASQIVSIATAPEFTHLLDVISLSHGGSVMDGIACMITSADGEEPGMVSGYELWLPCSNSRIDILGGSAKGWQQYHRILCPQVKGCAGGTNSGGGGAIGQGGTSSGASGTPGCTVSSSAIGSGSGSSGSQPTTPHLLKTIKLTTACAVESAVWIGDAEGNIYAFNAADCIHLFSYALEPSAPSPVVALVYLKKFHRVAAGLENGRLFLLDSTLIPSTYVSAEGSFVLSELGSGERLCSVTALWLAEDECELWCGERDDAISVFSLRNSHVSGQHHLTHFPAPLPVRGLSVALLYASGDDFVYSYLSPSYILYQWRSSTKRVENKLDCSKLVPCSESLKSIAIDERLSPGKCQISALAVLGNELYVGTTWGCIIVVERGNLRPTTVFRPYEEDVRCIIPVVPVAPGYDASSGSATTPLIVTIGRGYRSLIERYTDVTVSATGGTASAGRQIATTPTAQDKRLKEALLRDRSNHMHALIWSAEHWAPI</sequence>
<feature type="compositionally biased region" description="Polar residues" evidence="14">
    <location>
        <begin position="514"/>
        <end position="527"/>
    </location>
</feature>
<evidence type="ECO:0000313" key="18">
    <source>
        <dbReference type="Proteomes" id="UP000075883"/>
    </source>
</evidence>
<keyword evidence="10 13" id="KW-0040">ANK repeat</keyword>
<accession>A0A182LYZ5</accession>
<keyword evidence="5" id="KW-0808">Transferase</keyword>
<comment type="catalytic activity">
    <reaction evidence="12">
        <text>L-seryl-[protein] + ATP = O-phospho-L-seryl-[protein] + ADP + H(+)</text>
        <dbReference type="Rhea" id="RHEA:17989"/>
        <dbReference type="Rhea" id="RHEA-COMP:9863"/>
        <dbReference type="Rhea" id="RHEA-COMP:11604"/>
        <dbReference type="ChEBI" id="CHEBI:15378"/>
        <dbReference type="ChEBI" id="CHEBI:29999"/>
        <dbReference type="ChEBI" id="CHEBI:30616"/>
        <dbReference type="ChEBI" id="CHEBI:83421"/>
        <dbReference type="ChEBI" id="CHEBI:456216"/>
        <dbReference type="EC" id="2.7.11.1"/>
    </reaction>
</comment>
<feature type="domain" description="Roc" evidence="16">
    <location>
        <begin position="1303"/>
        <end position="1519"/>
    </location>
</feature>
<protein>
    <recommendedName>
        <fullName evidence="2">non-specific serine/threonine protein kinase</fullName>
        <ecNumber evidence="2">2.7.11.1</ecNumber>
    </recommendedName>
</protein>